<evidence type="ECO:0000259" key="17">
    <source>
        <dbReference type="PROSITE" id="PS51382"/>
    </source>
</evidence>
<feature type="region of interest" description="Disordered" evidence="15">
    <location>
        <begin position="491"/>
        <end position="516"/>
    </location>
</feature>
<dbReference type="Proteomes" id="UP000013776">
    <property type="component" value="Unassembled WGS sequence"/>
</dbReference>
<protein>
    <recommendedName>
        <fullName evidence="11">Vacuolar transporter chaperone complex subunit 4</fullName>
        <ecNumber evidence="3">2.7.4.1</ecNumber>
    </recommendedName>
    <alternativeName>
        <fullName evidence="13">Polyphosphate kinase</fullName>
    </alternativeName>
    <alternativeName>
        <fullName evidence="12">SPX-dependent polyphosphate polymerase VTC subunit 4</fullName>
    </alternativeName>
    <alternativeName>
        <fullName evidence="14">Vacuolar membrane polyphosphate polymerase catalytic subunit</fullName>
    </alternativeName>
</protein>
<evidence type="ECO:0000256" key="8">
    <source>
        <dbReference type="ARBA" id="ARBA00023136"/>
    </source>
</evidence>
<evidence type="ECO:0000256" key="9">
    <source>
        <dbReference type="ARBA" id="ARBA00050204"/>
    </source>
</evidence>
<accession>R4XJY0</accession>
<organism evidence="18 19">
    <name type="scientific">Taphrina deformans (strain PYCC 5710 / ATCC 11124 / CBS 356.35 / IMI 108563 / JCM 9778 / NBRC 8474)</name>
    <name type="common">Peach leaf curl fungus</name>
    <name type="synonym">Lalaria deformans</name>
    <dbReference type="NCBI Taxonomy" id="1097556"/>
    <lineage>
        <taxon>Eukaryota</taxon>
        <taxon>Fungi</taxon>
        <taxon>Dikarya</taxon>
        <taxon>Ascomycota</taxon>
        <taxon>Taphrinomycotina</taxon>
        <taxon>Taphrinomycetes</taxon>
        <taxon>Taphrinales</taxon>
        <taxon>Taphrinaceae</taxon>
        <taxon>Taphrina</taxon>
    </lineage>
</organism>
<keyword evidence="8 16" id="KW-0472">Membrane</keyword>
<evidence type="ECO:0000313" key="18">
    <source>
        <dbReference type="EMBL" id="CCG84758.1"/>
    </source>
</evidence>
<dbReference type="GO" id="GO:0033254">
    <property type="term" value="C:vacuolar transporter chaperone complex"/>
    <property type="evidence" value="ECO:0007669"/>
    <property type="project" value="TreeGrafter"/>
</dbReference>
<evidence type="ECO:0000256" key="1">
    <source>
        <dbReference type="ARBA" id="ARBA00001936"/>
    </source>
</evidence>
<keyword evidence="6 16" id="KW-0812">Transmembrane</keyword>
<evidence type="ECO:0000256" key="12">
    <source>
        <dbReference type="ARBA" id="ARBA00075894"/>
    </source>
</evidence>
<dbReference type="GO" id="GO:0016237">
    <property type="term" value="P:microautophagy"/>
    <property type="evidence" value="ECO:0007669"/>
    <property type="project" value="TreeGrafter"/>
</dbReference>
<dbReference type="PANTHER" id="PTHR46140:SF1">
    <property type="entry name" value="VACUOLAR TRANSPORTER CHAPERONE COMPLEX SUBUNIT 4-RELATED"/>
    <property type="match status" value="1"/>
</dbReference>
<comment type="catalytic activity">
    <reaction evidence="9">
        <text>[phosphate](n) + ATP = [phosphate](n+1) + ADP</text>
        <dbReference type="Rhea" id="RHEA:19573"/>
        <dbReference type="Rhea" id="RHEA-COMP:9859"/>
        <dbReference type="Rhea" id="RHEA-COMP:14280"/>
        <dbReference type="ChEBI" id="CHEBI:16838"/>
        <dbReference type="ChEBI" id="CHEBI:30616"/>
        <dbReference type="ChEBI" id="CHEBI:456216"/>
        <dbReference type="EC" id="2.7.4.1"/>
    </reaction>
    <physiologicalReaction direction="left-to-right" evidence="9">
        <dbReference type="Rhea" id="RHEA:19574"/>
    </physiologicalReaction>
</comment>
<keyword evidence="19" id="KW-1185">Reference proteome</keyword>
<feature type="compositionally biased region" description="Polar residues" evidence="15">
    <location>
        <begin position="495"/>
        <end position="515"/>
    </location>
</feature>
<dbReference type="GO" id="GO:0042144">
    <property type="term" value="P:vacuole fusion, non-autophagic"/>
    <property type="evidence" value="ECO:0007669"/>
    <property type="project" value="TreeGrafter"/>
</dbReference>
<dbReference type="eggNOG" id="KOG1161">
    <property type="taxonomic scope" value="Eukaryota"/>
</dbReference>
<comment type="caution">
    <text evidence="18">The sequence shown here is derived from an EMBL/GenBank/DDBJ whole genome shotgun (WGS) entry which is preliminary data.</text>
</comment>
<evidence type="ECO:0000256" key="7">
    <source>
        <dbReference type="ARBA" id="ARBA00022989"/>
    </source>
</evidence>
<dbReference type="GO" id="GO:0006799">
    <property type="term" value="P:polyphosphate biosynthetic process"/>
    <property type="evidence" value="ECO:0007669"/>
    <property type="project" value="UniProtKB-ARBA"/>
</dbReference>
<comment type="similarity">
    <text evidence="10">Belongs to the VTC4 family.</text>
</comment>
<keyword evidence="5" id="KW-0808">Transferase</keyword>
<evidence type="ECO:0000256" key="14">
    <source>
        <dbReference type="ARBA" id="ARBA00081313"/>
    </source>
</evidence>
<dbReference type="GO" id="GO:0007034">
    <property type="term" value="P:vacuolar transport"/>
    <property type="evidence" value="ECO:0007669"/>
    <property type="project" value="TreeGrafter"/>
</dbReference>
<dbReference type="AlphaFoldDB" id="R4XJY0"/>
<dbReference type="FunFam" id="3.20.100.30:FF:000001">
    <property type="entry name" value="Vacuolar transporter chaperone 4"/>
    <property type="match status" value="1"/>
</dbReference>
<evidence type="ECO:0000256" key="13">
    <source>
        <dbReference type="ARBA" id="ARBA00080494"/>
    </source>
</evidence>
<feature type="transmembrane region" description="Helical" evidence="16">
    <location>
        <begin position="709"/>
        <end position="728"/>
    </location>
</feature>
<evidence type="ECO:0000256" key="15">
    <source>
        <dbReference type="SAM" id="MobiDB-lite"/>
    </source>
</evidence>
<feature type="domain" description="SPX" evidence="17">
    <location>
        <begin position="1"/>
        <end position="142"/>
    </location>
</feature>
<dbReference type="InterPro" id="IPR051572">
    <property type="entry name" value="VTC_Complex_Subunit"/>
</dbReference>
<evidence type="ECO:0000256" key="4">
    <source>
        <dbReference type="ARBA" id="ARBA00022554"/>
    </source>
</evidence>
<dbReference type="GO" id="GO:0000329">
    <property type="term" value="C:fungal-type vacuole membrane"/>
    <property type="evidence" value="ECO:0007669"/>
    <property type="project" value="TreeGrafter"/>
</dbReference>
<dbReference type="InterPro" id="IPR003807">
    <property type="entry name" value="DUF202"/>
</dbReference>
<dbReference type="PROSITE" id="PS51382">
    <property type="entry name" value="SPX"/>
    <property type="match status" value="1"/>
</dbReference>
<dbReference type="PANTHER" id="PTHR46140">
    <property type="entry name" value="VACUOLAR TRANSPORTER CHAPERONE 1-RELATED"/>
    <property type="match status" value="1"/>
</dbReference>
<dbReference type="EMBL" id="CAHR02000301">
    <property type="protein sequence ID" value="CCG84758.1"/>
    <property type="molecule type" value="Genomic_DNA"/>
</dbReference>
<evidence type="ECO:0000256" key="3">
    <source>
        <dbReference type="ARBA" id="ARBA00012960"/>
    </source>
</evidence>
<dbReference type="Gene3D" id="3.20.100.30">
    <property type="entry name" value="VTC, catalytic tunnel domain"/>
    <property type="match status" value="1"/>
</dbReference>
<evidence type="ECO:0000256" key="6">
    <source>
        <dbReference type="ARBA" id="ARBA00022692"/>
    </source>
</evidence>
<dbReference type="EC" id="2.7.4.1" evidence="3"/>
<dbReference type="InterPro" id="IPR042267">
    <property type="entry name" value="VTC_sf"/>
</dbReference>
<dbReference type="eggNOG" id="KOG4580">
    <property type="taxonomic scope" value="Eukaryota"/>
</dbReference>
<evidence type="ECO:0000256" key="2">
    <source>
        <dbReference type="ARBA" id="ARBA00004128"/>
    </source>
</evidence>
<evidence type="ECO:0000256" key="5">
    <source>
        <dbReference type="ARBA" id="ARBA00022679"/>
    </source>
</evidence>
<dbReference type="InterPro" id="IPR018966">
    <property type="entry name" value="VTC_domain"/>
</dbReference>
<dbReference type="STRING" id="1097556.R4XJY0"/>
<dbReference type="CDD" id="cd07751">
    <property type="entry name" value="PolyPPase_VTC4_like"/>
    <property type="match status" value="1"/>
</dbReference>
<dbReference type="Pfam" id="PF02656">
    <property type="entry name" value="DUF202"/>
    <property type="match status" value="1"/>
</dbReference>
<dbReference type="InterPro" id="IPR004331">
    <property type="entry name" value="SPX_dom"/>
</dbReference>
<feature type="transmembrane region" description="Helical" evidence="16">
    <location>
        <begin position="638"/>
        <end position="656"/>
    </location>
</feature>
<dbReference type="Pfam" id="PF09359">
    <property type="entry name" value="VTC"/>
    <property type="match status" value="1"/>
</dbReference>
<keyword evidence="4" id="KW-0926">Vacuole</keyword>
<keyword evidence="7 16" id="KW-1133">Transmembrane helix</keyword>
<reference evidence="18 19" key="1">
    <citation type="journal article" date="2013" name="MBio">
        <title>Genome sequencing of the plant pathogen Taphrina deformans, the causal agent of peach leaf curl.</title>
        <authorList>
            <person name="Cisse O.H."/>
            <person name="Almeida J.M.G.C.F."/>
            <person name="Fonseca A."/>
            <person name="Kumar A.A."/>
            <person name="Salojaervi J."/>
            <person name="Overmyer K."/>
            <person name="Hauser P.M."/>
            <person name="Pagni M."/>
        </authorList>
    </citation>
    <scope>NUCLEOTIDE SEQUENCE [LARGE SCALE GENOMIC DNA]</scope>
    <source>
        <strain evidence="19">PYCC 5710 / ATCC 11124 / CBS 356.35 / IMI 108563 / JCM 9778 / NBRC 8474</strain>
    </source>
</reference>
<dbReference type="OrthoDB" id="6493944at2759"/>
<dbReference type="VEuPathDB" id="FungiDB:TAPDE_005274"/>
<evidence type="ECO:0000256" key="11">
    <source>
        <dbReference type="ARBA" id="ARBA00067464"/>
    </source>
</evidence>
<gene>
    <name evidence="18" type="ORF">TAPDE_005274</name>
</gene>
<sequence length="729" mass="83687">MKFGQQLSFKYQYLDYDGLKRELKKRLKDADGVWTEEAEAAFVQILEGELDKVFTFQKVKSNEIIRRIETVDREVAQTIKALDSTNPPPAVVFDTLEEEVSDVIADVHDLSKFNQLNYTGFTKIIKKHDKQTGWHLRPIFAARLNAKPFYKTNYDSTVIQVSKIYDMVRTRGNPTEGDSAAGGGQQNFVRQTTKYWVHPDNVTELKLYILKHLPVLVFNANKEFEVEDSAISSIYYDNNDLELYLGRLEKSEGAEAMRLRWYGGMGNNTIFVERKTHREDWTGEKSVKARFPIKEKNVNAFMTGEFTVEDLFAKARQEGKKSTQEIDDLAKLATEAQYTIITKKLKPVVRSFYNRTAFQLPGDARVRISLDTELSLVREDDFDGRQDRAGKNWRRMDIGVDWPFKQIADTEKELFPYAVLEVKLQTAMGQEAPMWVRDLVSSHLVEAVPKFSKFIHGVAKLVPEKVSVVPYWYPQMHVDIRKPVTKNFGIERPANMQSGTTSDVNTDSQSQSDYDGNTMDEEERLAFHDNEIRSRLYGAETPNRDDNDDEDEYMPLIYRQALRRPEQDNINDKIVKKFRLVKDKLLGGRETSAAERGVDLPINSRVAYVTDFVAPAGKRIAVPVRIEPKTYFALERTFLSYMEFAILIGTIAGALLNFGKDWVTISAAWSFMSAAILILFYSLGMYIWRSYNIRLRRAVQYDDRFGPSAACGVLFISFAINAALHFAYK</sequence>
<dbReference type="CDD" id="cd14480">
    <property type="entry name" value="SPX_VTC2_like"/>
    <property type="match status" value="1"/>
</dbReference>
<feature type="transmembrane region" description="Helical" evidence="16">
    <location>
        <begin position="668"/>
        <end position="688"/>
    </location>
</feature>
<evidence type="ECO:0000256" key="16">
    <source>
        <dbReference type="SAM" id="Phobius"/>
    </source>
</evidence>
<dbReference type="GO" id="GO:0008976">
    <property type="term" value="F:polyphosphate kinase activity"/>
    <property type="evidence" value="ECO:0007669"/>
    <property type="project" value="UniProtKB-EC"/>
</dbReference>
<comment type="cofactor">
    <cofactor evidence="1">
        <name>Mn(2+)</name>
        <dbReference type="ChEBI" id="CHEBI:29035"/>
    </cofactor>
</comment>
<evidence type="ECO:0000256" key="10">
    <source>
        <dbReference type="ARBA" id="ARBA00061390"/>
    </source>
</evidence>
<comment type="subcellular location">
    <subcellularLocation>
        <location evidence="2">Vacuole membrane</location>
        <topology evidence="2">Multi-pass membrane protein</topology>
    </subcellularLocation>
</comment>
<name>R4XJY0_TAPDE</name>
<evidence type="ECO:0000313" key="19">
    <source>
        <dbReference type="Proteomes" id="UP000013776"/>
    </source>
</evidence>
<proteinExistence type="inferred from homology"/>